<feature type="domain" description="Helicase ATP-binding" evidence="2">
    <location>
        <begin position="408"/>
        <end position="479"/>
    </location>
</feature>
<proteinExistence type="predicted"/>
<protein>
    <recommendedName>
        <fullName evidence="2">Helicase ATP-binding domain-containing protein</fullName>
    </recommendedName>
</protein>
<dbReference type="Pfam" id="PF00271">
    <property type="entry name" value="Helicase_C"/>
    <property type="match status" value="1"/>
</dbReference>
<organism evidence="3">
    <name type="scientific">viral metagenome</name>
    <dbReference type="NCBI Taxonomy" id="1070528"/>
    <lineage>
        <taxon>unclassified sequences</taxon>
        <taxon>metagenomes</taxon>
        <taxon>organismal metagenomes</taxon>
    </lineage>
</organism>
<sequence length="1424" mass="164249">MAEPLPQFTEKPESEEPESEEPEPEEPEPEEPEPEEPEPEEPEPEEPEPDEPEPEELEPEEPEPDEPEPEPEEEESEEEESEEEESEEEESEELEESEEEEETEELEESEEEESEEEESEEEESEEEESEEEESDELEEEPEESEIKDDSILDTNELTIDKSQLEELEKNIKTKTDTKKFLNAIELINIKELNASFDKSYKFLYPHLDDEYFNIKIANRQEFSENTLKVNLDDDFEKLSNEICDKDFELAPHQKFIKNFLSSSTPYNGLLLYHGLGTGKTCSAIGVAEETRKYLKYMGYSERIIIVASPNVQENFYLQLFDERKLELKNNIWTINNCGGQSILDEINSTHKNLSRDKIIKIMKTIINNYYLFIGYTQFANLIIKKSNPSNPSNPSTLSEAAQKRQISERLQKYFDNRLIIIDEFHNIRQSKDNTNKLVSNELLKLVKNVNNLKLLFLSATPMFNDYKEIIFLINILNMNDRRSIVDIKDIFNNDGSFLKNSNGEEVGLELFKRKINGYISYVKGDNPLSFPFRILPNDFSPLNSIKNVNYPRLKINSTPLEESIELFDIYINNNISPYQEFVYNIIVKNNISKFDESKIVDMDSFGYTLLQKPLEALNIVVSNSKLETYFEEKMTFYDQNITQLLENIDLEEVNNLVSVKEIVGKAGINNIMSYQETYAPKSRHNYVFNDSTIPNIFDINNIGKYSVKIKSIIESIMDSKGPIIVYSQFIDSGLIPIALSLESIGFTRYGSNKSLFLTPQSEELDITSYKKKSLLAPGSEFNGAKYIIISGNDNLSPDFVGDLKAATDPNNKDGKMVKVILLSAAGSEGIDLKFIRQVHILEPWFNINRIEQIIGRAIRTCSHKAMPLKERNVQIFMHGTKLNNNSESVDLFIYRKAEAKAKVIGSISRILKEHAVDCILNYEQQKFDEKLMAKEFTINLSKSSNSEIIYKIGDKSYSPLCDYMAECSYECKPSLQEYNTKMGLTQAEPNKYSYNDFYLQTNNEAIIKHIRNLFKEAYFYNKAQIIGELKDVKNYSTSHINNALDELVNNENIYITDKYNTLGKLINIEDYYIFQPSALNSNATIFERSFPIQNKPDGIKFAVPEKFDILDDKIKQSPNSETKMTKLDKPASVDVAQTKMDFTMHDINYLTLENIDYVKSIIEELENNYNYVSNMQPDNPEDDPNKYINYGTIFRLLRDESILTNKIIQELTIAILLDAIDFDKTILLVNYLLNNGYNLKGLNKFEKELLEYYNANLLTTNNGKLKALLIPKKSEFKKYTLYIVTKSKTPHISGANILLTLGESEDYDDFAEVITKEKVAQPNLAQSLGFLVLPEKNQKEFITYFKIKSGTNKGARCSQKGKAHSEKIFVTIGVANGIIEKLKQFNQPTFCDALEIYFRYYDLIKKDGKFWFFNLYKSLINDFA</sequence>
<dbReference type="GO" id="GO:0005524">
    <property type="term" value="F:ATP binding"/>
    <property type="evidence" value="ECO:0007669"/>
    <property type="project" value="InterPro"/>
</dbReference>
<dbReference type="InterPro" id="IPR001650">
    <property type="entry name" value="Helicase_C-like"/>
</dbReference>
<evidence type="ECO:0000256" key="1">
    <source>
        <dbReference type="SAM" id="MobiDB-lite"/>
    </source>
</evidence>
<dbReference type="PANTHER" id="PTHR45629">
    <property type="entry name" value="SNF2/RAD54 FAMILY MEMBER"/>
    <property type="match status" value="1"/>
</dbReference>
<dbReference type="PROSITE" id="PS51192">
    <property type="entry name" value="HELICASE_ATP_BIND_1"/>
    <property type="match status" value="1"/>
</dbReference>
<accession>A0A6C0DWG2</accession>
<dbReference type="EMBL" id="MN739684">
    <property type="protein sequence ID" value="QHT21014.1"/>
    <property type="molecule type" value="Genomic_DNA"/>
</dbReference>
<dbReference type="PANTHER" id="PTHR45629:SF7">
    <property type="entry name" value="DNA EXCISION REPAIR PROTEIN ERCC-6-RELATED"/>
    <property type="match status" value="1"/>
</dbReference>
<evidence type="ECO:0000259" key="2">
    <source>
        <dbReference type="PROSITE" id="PS51192"/>
    </source>
</evidence>
<dbReference type="Pfam" id="PF00176">
    <property type="entry name" value="SNF2-rel_dom"/>
    <property type="match status" value="1"/>
</dbReference>
<name>A0A6C0DWG2_9ZZZZ</name>
<dbReference type="SUPFAM" id="SSF52540">
    <property type="entry name" value="P-loop containing nucleoside triphosphate hydrolases"/>
    <property type="match status" value="2"/>
</dbReference>
<dbReference type="InterPro" id="IPR000330">
    <property type="entry name" value="SNF2_N"/>
</dbReference>
<dbReference type="InterPro" id="IPR050496">
    <property type="entry name" value="SNF2_RAD54_helicase_repair"/>
</dbReference>
<dbReference type="Gene3D" id="3.40.50.300">
    <property type="entry name" value="P-loop containing nucleotide triphosphate hydrolases"/>
    <property type="match status" value="2"/>
</dbReference>
<feature type="region of interest" description="Disordered" evidence="1">
    <location>
        <begin position="1"/>
        <end position="155"/>
    </location>
</feature>
<reference evidence="3" key="1">
    <citation type="journal article" date="2020" name="Nature">
        <title>Giant virus diversity and host interactions through global metagenomics.</title>
        <authorList>
            <person name="Schulz F."/>
            <person name="Roux S."/>
            <person name="Paez-Espino D."/>
            <person name="Jungbluth S."/>
            <person name="Walsh D.A."/>
            <person name="Denef V.J."/>
            <person name="McMahon K.D."/>
            <person name="Konstantinidis K.T."/>
            <person name="Eloe-Fadrosh E.A."/>
            <person name="Kyrpides N.C."/>
            <person name="Woyke T."/>
        </authorList>
    </citation>
    <scope>NUCLEOTIDE SEQUENCE</scope>
    <source>
        <strain evidence="3">GVMAG-M-3300023174-75</strain>
    </source>
</reference>
<dbReference type="InterPro" id="IPR027417">
    <property type="entry name" value="P-loop_NTPase"/>
</dbReference>
<evidence type="ECO:0000313" key="3">
    <source>
        <dbReference type="EMBL" id="QHT21014.1"/>
    </source>
</evidence>
<dbReference type="InterPro" id="IPR014001">
    <property type="entry name" value="Helicase_ATP-bd"/>
</dbReference>
<feature type="compositionally biased region" description="Acidic residues" evidence="1">
    <location>
        <begin position="13"/>
        <end position="146"/>
    </location>
</feature>